<keyword evidence="2" id="KW-1185">Reference proteome</keyword>
<protein>
    <submittedName>
        <fullName evidence="1">Uncharacterized protein</fullName>
    </submittedName>
</protein>
<dbReference type="AlphaFoldDB" id="A0A6A5R8A0"/>
<evidence type="ECO:0000313" key="1">
    <source>
        <dbReference type="EMBL" id="KAF1923408.1"/>
    </source>
</evidence>
<organism evidence="1 2">
    <name type="scientific">Didymella exigua CBS 183.55</name>
    <dbReference type="NCBI Taxonomy" id="1150837"/>
    <lineage>
        <taxon>Eukaryota</taxon>
        <taxon>Fungi</taxon>
        <taxon>Dikarya</taxon>
        <taxon>Ascomycota</taxon>
        <taxon>Pezizomycotina</taxon>
        <taxon>Dothideomycetes</taxon>
        <taxon>Pleosporomycetidae</taxon>
        <taxon>Pleosporales</taxon>
        <taxon>Pleosporineae</taxon>
        <taxon>Didymellaceae</taxon>
        <taxon>Didymella</taxon>
    </lineage>
</organism>
<dbReference type="GeneID" id="54354782"/>
<name>A0A6A5R8A0_9PLEO</name>
<dbReference type="EMBL" id="ML979005">
    <property type="protein sequence ID" value="KAF1923408.1"/>
    <property type="molecule type" value="Genomic_DNA"/>
</dbReference>
<dbReference type="Proteomes" id="UP000800082">
    <property type="component" value="Unassembled WGS sequence"/>
</dbReference>
<proteinExistence type="predicted"/>
<dbReference type="RefSeq" id="XP_033443661.1">
    <property type="nucleotide sequence ID" value="XM_033597115.1"/>
</dbReference>
<reference evidence="1" key="1">
    <citation type="journal article" date="2020" name="Stud. Mycol.">
        <title>101 Dothideomycetes genomes: a test case for predicting lifestyles and emergence of pathogens.</title>
        <authorList>
            <person name="Haridas S."/>
            <person name="Albert R."/>
            <person name="Binder M."/>
            <person name="Bloem J."/>
            <person name="Labutti K."/>
            <person name="Salamov A."/>
            <person name="Andreopoulos B."/>
            <person name="Baker S."/>
            <person name="Barry K."/>
            <person name="Bills G."/>
            <person name="Bluhm B."/>
            <person name="Cannon C."/>
            <person name="Castanera R."/>
            <person name="Culley D."/>
            <person name="Daum C."/>
            <person name="Ezra D."/>
            <person name="Gonzalez J."/>
            <person name="Henrissat B."/>
            <person name="Kuo A."/>
            <person name="Liang C."/>
            <person name="Lipzen A."/>
            <person name="Lutzoni F."/>
            <person name="Magnuson J."/>
            <person name="Mondo S."/>
            <person name="Nolan M."/>
            <person name="Ohm R."/>
            <person name="Pangilinan J."/>
            <person name="Park H.-J."/>
            <person name="Ramirez L."/>
            <person name="Alfaro M."/>
            <person name="Sun H."/>
            <person name="Tritt A."/>
            <person name="Yoshinaga Y."/>
            <person name="Zwiers L.-H."/>
            <person name="Turgeon B."/>
            <person name="Goodwin S."/>
            <person name="Spatafora J."/>
            <person name="Crous P."/>
            <person name="Grigoriev I."/>
        </authorList>
    </citation>
    <scope>NUCLEOTIDE SEQUENCE</scope>
    <source>
        <strain evidence="1">CBS 183.55</strain>
    </source>
</reference>
<sequence>VPGREVVVGLKDKEGRNSLSFSINAYYSCSPLLVAWLDCLWPTFCNNYSLGDLAYYKAYLVKVVRVFILDAILGFSVGY</sequence>
<gene>
    <name evidence="1" type="ORF">M421DRAFT_75287</name>
</gene>
<feature type="non-terminal residue" evidence="1">
    <location>
        <position position="1"/>
    </location>
</feature>
<accession>A0A6A5R8A0</accession>
<evidence type="ECO:0000313" key="2">
    <source>
        <dbReference type="Proteomes" id="UP000800082"/>
    </source>
</evidence>